<proteinExistence type="predicted"/>
<gene>
    <name evidence="2" type="ORF">M6B38_128665</name>
</gene>
<reference evidence="2" key="2">
    <citation type="submission" date="2023-04" db="EMBL/GenBank/DDBJ databases">
        <authorList>
            <person name="Bruccoleri R.E."/>
            <person name="Oakeley E.J."/>
            <person name="Faust A.-M."/>
            <person name="Dessus-Babus S."/>
            <person name="Altorfer M."/>
            <person name="Burckhardt D."/>
            <person name="Oertli M."/>
            <person name="Naumann U."/>
            <person name="Petersen F."/>
            <person name="Wong J."/>
        </authorList>
    </citation>
    <scope>NUCLEOTIDE SEQUENCE</scope>
    <source>
        <strain evidence="2">GSM-AAB239-AS_SAM_17_03QT</strain>
        <tissue evidence="2">Leaf</tissue>
    </source>
</reference>
<reference evidence="2" key="1">
    <citation type="journal article" date="2023" name="GigaByte">
        <title>Genome assembly of the bearded iris, Iris pallida Lam.</title>
        <authorList>
            <person name="Bruccoleri R.E."/>
            <person name="Oakeley E.J."/>
            <person name="Faust A.M.E."/>
            <person name="Altorfer M."/>
            <person name="Dessus-Babus S."/>
            <person name="Burckhardt D."/>
            <person name="Oertli M."/>
            <person name="Naumann U."/>
            <person name="Petersen F."/>
            <person name="Wong J."/>
        </authorList>
    </citation>
    <scope>NUCLEOTIDE SEQUENCE</scope>
    <source>
        <strain evidence="2">GSM-AAB239-AS_SAM_17_03QT</strain>
    </source>
</reference>
<feature type="compositionally biased region" description="Gly residues" evidence="1">
    <location>
        <begin position="18"/>
        <end position="34"/>
    </location>
</feature>
<name>A0AAX6G4Y6_IRIPA</name>
<comment type="caution">
    <text evidence="2">The sequence shown here is derived from an EMBL/GenBank/DDBJ whole genome shotgun (WGS) entry which is preliminary data.</text>
</comment>
<evidence type="ECO:0000256" key="1">
    <source>
        <dbReference type="SAM" id="MobiDB-lite"/>
    </source>
</evidence>
<keyword evidence="3" id="KW-1185">Reference proteome</keyword>
<evidence type="ECO:0000313" key="2">
    <source>
        <dbReference type="EMBL" id="KAJ6823632.1"/>
    </source>
</evidence>
<evidence type="ECO:0000313" key="3">
    <source>
        <dbReference type="Proteomes" id="UP001140949"/>
    </source>
</evidence>
<dbReference type="AlphaFoldDB" id="A0AAX6G4Y6"/>
<feature type="region of interest" description="Disordered" evidence="1">
    <location>
        <begin position="1"/>
        <end position="41"/>
    </location>
</feature>
<accession>A0AAX6G4Y6</accession>
<dbReference type="EMBL" id="JANAVB010022600">
    <property type="protein sequence ID" value="KAJ6823632.1"/>
    <property type="molecule type" value="Genomic_DNA"/>
</dbReference>
<protein>
    <submittedName>
        <fullName evidence="2">Alpha carbonic anhydrase 8-like</fullName>
    </submittedName>
</protein>
<dbReference type="Proteomes" id="UP001140949">
    <property type="component" value="Unassembled WGS sequence"/>
</dbReference>
<sequence length="80" mass="8670">MDENIKPSPAHDPRHGGLRVGPGRTGPGQTGSGQTGSDRMRSNIKDWPVALKAIILIQFSQYIHISFMDACMYVVAATCN</sequence>
<organism evidence="2 3">
    <name type="scientific">Iris pallida</name>
    <name type="common">Sweet iris</name>
    <dbReference type="NCBI Taxonomy" id="29817"/>
    <lineage>
        <taxon>Eukaryota</taxon>
        <taxon>Viridiplantae</taxon>
        <taxon>Streptophyta</taxon>
        <taxon>Embryophyta</taxon>
        <taxon>Tracheophyta</taxon>
        <taxon>Spermatophyta</taxon>
        <taxon>Magnoliopsida</taxon>
        <taxon>Liliopsida</taxon>
        <taxon>Asparagales</taxon>
        <taxon>Iridaceae</taxon>
        <taxon>Iridoideae</taxon>
        <taxon>Irideae</taxon>
        <taxon>Iris</taxon>
    </lineage>
</organism>